<evidence type="ECO:0000256" key="1">
    <source>
        <dbReference type="ARBA" id="ARBA00022679"/>
    </source>
</evidence>
<dbReference type="PANTHER" id="PTHR34069:SF2">
    <property type="entry name" value="BETA-KETOACYL-[ACYL-CARRIER-PROTEIN] SYNTHASE III"/>
    <property type="match status" value="1"/>
</dbReference>
<evidence type="ECO:0000313" key="5">
    <source>
        <dbReference type="EMBL" id="WXA89900.1"/>
    </source>
</evidence>
<evidence type="ECO:0000259" key="3">
    <source>
        <dbReference type="Pfam" id="PF08541"/>
    </source>
</evidence>
<keyword evidence="1" id="KW-0808">Transferase</keyword>
<dbReference type="InterPro" id="IPR013747">
    <property type="entry name" value="ACP_syn_III_C"/>
</dbReference>
<keyword evidence="2" id="KW-0012">Acyltransferase</keyword>
<dbReference type="InterPro" id="IPR016039">
    <property type="entry name" value="Thiolase-like"/>
</dbReference>
<keyword evidence="6" id="KW-1185">Reference proteome</keyword>
<accession>A0ABZ2JYP4</accession>
<dbReference type="SUPFAM" id="SSF53901">
    <property type="entry name" value="Thiolase-like"/>
    <property type="match status" value="1"/>
</dbReference>
<dbReference type="Pfam" id="PF08545">
    <property type="entry name" value="ACP_syn_III"/>
    <property type="match status" value="1"/>
</dbReference>
<dbReference type="Gene3D" id="3.40.47.10">
    <property type="match status" value="1"/>
</dbReference>
<dbReference type="PANTHER" id="PTHR34069">
    <property type="entry name" value="3-OXOACYL-[ACYL-CARRIER-PROTEIN] SYNTHASE 3"/>
    <property type="match status" value="1"/>
</dbReference>
<feature type="domain" description="Beta-ketoacyl-[acyl-carrier-protein] synthase III C-terminal" evidence="3">
    <location>
        <begin position="224"/>
        <end position="309"/>
    </location>
</feature>
<dbReference type="CDD" id="cd00830">
    <property type="entry name" value="KAS_III"/>
    <property type="match status" value="1"/>
</dbReference>
<dbReference type="RefSeq" id="WP_394840514.1">
    <property type="nucleotide sequence ID" value="NZ_CP089982.1"/>
</dbReference>
<protein>
    <submittedName>
        <fullName evidence="5">Ketoacyl-ACP synthase III</fullName>
    </submittedName>
</protein>
<feature type="domain" description="Beta-ketoacyl-[acyl-carrier-protein] synthase III N-terminal" evidence="4">
    <location>
        <begin position="109"/>
        <end position="186"/>
    </location>
</feature>
<proteinExistence type="predicted"/>
<reference evidence="5 6" key="1">
    <citation type="submission" date="2021-12" db="EMBL/GenBank/DDBJ databases">
        <title>Discovery of the Pendulisporaceae a myxobacterial family with distinct sporulation behavior and unique specialized metabolism.</title>
        <authorList>
            <person name="Garcia R."/>
            <person name="Popoff A."/>
            <person name="Bader C.D."/>
            <person name="Loehr J."/>
            <person name="Walesch S."/>
            <person name="Walt C."/>
            <person name="Boldt J."/>
            <person name="Bunk B."/>
            <person name="Haeckl F.J.F.P.J."/>
            <person name="Gunesch A.P."/>
            <person name="Birkelbach J."/>
            <person name="Nuebel U."/>
            <person name="Pietschmann T."/>
            <person name="Bach T."/>
            <person name="Mueller R."/>
        </authorList>
    </citation>
    <scope>NUCLEOTIDE SEQUENCE [LARGE SCALE GENOMIC DNA]</scope>
    <source>
        <strain evidence="5 6">MSr12523</strain>
    </source>
</reference>
<gene>
    <name evidence="5" type="ORF">LZC95_25765</name>
</gene>
<dbReference type="Pfam" id="PF08541">
    <property type="entry name" value="ACP_syn_III_C"/>
    <property type="match status" value="1"/>
</dbReference>
<dbReference type="Proteomes" id="UP001379533">
    <property type="component" value="Chromosome"/>
</dbReference>
<sequence>MTCDVRIACIGTYIPRARVSNEELATRFEMDPAFLRNKIGIAERAVKSSTETTSDLCVGAFADLQRRRQVDFDAVRVVCVVTQNPDRKIPHTAAIVHQRLGLGKHCLTFDISQGCAGHVHGVAIASSLLQSLGGGGAALLFTCDPYSVVVDPTDKATALLFGDAASVSYLSTDEPGYAVIDSDFGTVPNTWECLMHDGHRLKMDGRLVFSNAAREVPASIQRVLSRNELTLDGIDQFLLHPGSKYIVDHLRATLGLPPEKVPFDIAGYGNTVSSSIPIMLAECFTQQRHTKIISSGFGVGFSWGTNLMEFRP</sequence>
<evidence type="ECO:0000313" key="6">
    <source>
        <dbReference type="Proteomes" id="UP001379533"/>
    </source>
</evidence>
<dbReference type="InterPro" id="IPR013751">
    <property type="entry name" value="ACP_syn_III_N"/>
</dbReference>
<dbReference type="EMBL" id="CP089982">
    <property type="protein sequence ID" value="WXA89900.1"/>
    <property type="molecule type" value="Genomic_DNA"/>
</dbReference>
<evidence type="ECO:0000256" key="2">
    <source>
        <dbReference type="ARBA" id="ARBA00023315"/>
    </source>
</evidence>
<organism evidence="5 6">
    <name type="scientific">Pendulispora brunnea</name>
    <dbReference type="NCBI Taxonomy" id="2905690"/>
    <lineage>
        <taxon>Bacteria</taxon>
        <taxon>Pseudomonadati</taxon>
        <taxon>Myxococcota</taxon>
        <taxon>Myxococcia</taxon>
        <taxon>Myxococcales</taxon>
        <taxon>Sorangiineae</taxon>
        <taxon>Pendulisporaceae</taxon>
        <taxon>Pendulispora</taxon>
    </lineage>
</organism>
<evidence type="ECO:0000259" key="4">
    <source>
        <dbReference type="Pfam" id="PF08545"/>
    </source>
</evidence>
<name>A0ABZ2JYP4_9BACT</name>